<evidence type="ECO:0000313" key="3">
    <source>
        <dbReference type="Proteomes" id="UP000197638"/>
    </source>
</evidence>
<name>A0A241Q339_FUSNP</name>
<organism evidence="2 3">
    <name type="scientific">Fusobacterium nucleatum subsp. polymorphum</name>
    <name type="common">Fusobacterium polymorphum</name>
    <dbReference type="NCBI Taxonomy" id="76857"/>
    <lineage>
        <taxon>Bacteria</taxon>
        <taxon>Fusobacteriati</taxon>
        <taxon>Fusobacteriota</taxon>
        <taxon>Fusobacteriia</taxon>
        <taxon>Fusobacteriales</taxon>
        <taxon>Fusobacteriaceae</taxon>
        <taxon>Fusobacterium</taxon>
    </lineage>
</organism>
<dbReference type="EMBL" id="CP022123">
    <property type="protein sequence ID" value="ASG29232.1"/>
    <property type="molecule type" value="Genomic_DNA"/>
</dbReference>
<reference evidence="2 3" key="1">
    <citation type="submission" date="2017-06" db="EMBL/GenBank/DDBJ databases">
        <title>Genome sequencing of Fusobacterium nucleatum subsp. polymorphum KCOM 1275 (=ChDC F310).</title>
        <authorList>
            <person name="Kook J.-K."/>
            <person name="Park S.-N."/>
            <person name="Lim Y.K."/>
            <person name="Roh H."/>
        </authorList>
    </citation>
    <scope>NUCLEOTIDE SEQUENCE [LARGE SCALE GENOMIC DNA]</scope>
    <source>
        <strain evidence="2 3">KCOM 1275</strain>
    </source>
</reference>
<dbReference type="RefSeq" id="WP_088765391.1">
    <property type="nucleotide sequence ID" value="NZ_CP022123.1"/>
</dbReference>
<dbReference type="Pfam" id="PF13182">
    <property type="entry name" value="DUF4007"/>
    <property type="match status" value="1"/>
</dbReference>
<dbReference type="AlphaFoldDB" id="A0A241Q339"/>
<sequence length="292" mass="33867">MKFRAHETFFLRKGWLNKGLKQVKIKADVFTDKEENPMDIFGIGSNMVKALRYWLQVTGLTKENTSGKRFQQFTELGEIIYFNDKYLEELGTLFLLHYKLATNKEEATSWYYFFNIFNQLDFSKDEFVNEINKYISIEGFNVALRSLNDDFNCIINTYISRGKLNLEKVSAENNIDSPFGELGLINVSFRGKNFRYRKSLVKSSAIDPWIALAVIVEEAKGETSIQLNDLLNNPCNIGRIFNLDAISMLEILHNIEKIGKIKIIRTAGLDIIIINEKLTFLECVENYYKKIK</sequence>
<feature type="domain" description="DUF4007" evidence="1">
    <location>
        <begin position="3"/>
        <end position="288"/>
    </location>
</feature>
<protein>
    <recommendedName>
        <fullName evidence="1">DUF4007 domain-containing protein</fullName>
    </recommendedName>
</protein>
<dbReference type="Proteomes" id="UP000197638">
    <property type="component" value="Chromosome"/>
</dbReference>
<proteinExistence type="predicted"/>
<dbReference type="InterPro" id="IPR025248">
    <property type="entry name" value="DUF4007"/>
</dbReference>
<evidence type="ECO:0000313" key="2">
    <source>
        <dbReference type="EMBL" id="ASG29232.1"/>
    </source>
</evidence>
<gene>
    <name evidence="2" type="ORF">CBG61_10270</name>
</gene>
<evidence type="ECO:0000259" key="1">
    <source>
        <dbReference type="Pfam" id="PF13182"/>
    </source>
</evidence>
<accession>A0A241Q339</accession>